<dbReference type="RefSeq" id="WP_323576682.1">
    <property type="nucleotide sequence ID" value="NZ_JAYGJQ010000002.1"/>
</dbReference>
<dbReference type="Proteomes" id="UP001302274">
    <property type="component" value="Unassembled WGS sequence"/>
</dbReference>
<proteinExistence type="predicted"/>
<evidence type="ECO:0000313" key="2">
    <source>
        <dbReference type="EMBL" id="MEA9356786.1"/>
    </source>
</evidence>
<feature type="chain" id="PRO_5046315949" evidence="1">
    <location>
        <begin position="18"/>
        <end position="127"/>
    </location>
</feature>
<evidence type="ECO:0000313" key="3">
    <source>
        <dbReference type="Proteomes" id="UP001302274"/>
    </source>
</evidence>
<protein>
    <submittedName>
        <fullName evidence="2">Uncharacterized protein</fullName>
    </submittedName>
</protein>
<sequence>MKFLVLALLLVTTKTYAAGCVDNYHSVSLTEELAVTNLGSANAHLECNSGKCSIWTSQEISVGTEQHTLKSMDVTQKQMNITSLGNLEVKIYRQTFDSMCSQVIRYTLGLDYDGVRFRELEDITFID</sequence>
<keyword evidence="1" id="KW-0732">Signal</keyword>
<keyword evidence="3" id="KW-1185">Reference proteome</keyword>
<organism evidence="2 3">
    <name type="scientific">Bacteriovorax antarcticus</name>
    <dbReference type="NCBI Taxonomy" id="3088717"/>
    <lineage>
        <taxon>Bacteria</taxon>
        <taxon>Pseudomonadati</taxon>
        <taxon>Bdellovibrionota</taxon>
        <taxon>Bacteriovoracia</taxon>
        <taxon>Bacteriovoracales</taxon>
        <taxon>Bacteriovoracaceae</taxon>
        <taxon>Bacteriovorax</taxon>
    </lineage>
</organism>
<feature type="signal peptide" evidence="1">
    <location>
        <begin position="1"/>
        <end position="17"/>
    </location>
</feature>
<comment type="caution">
    <text evidence="2">The sequence shown here is derived from an EMBL/GenBank/DDBJ whole genome shotgun (WGS) entry which is preliminary data.</text>
</comment>
<evidence type="ECO:0000256" key="1">
    <source>
        <dbReference type="SAM" id="SignalP"/>
    </source>
</evidence>
<dbReference type="EMBL" id="JAYGJQ010000002">
    <property type="protein sequence ID" value="MEA9356786.1"/>
    <property type="molecule type" value="Genomic_DNA"/>
</dbReference>
<accession>A0ABU5VUP4</accession>
<name>A0ABU5VUP4_9BACT</name>
<gene>
    <name evidence="2" type="ORF">SHI21_11245</name>
</gene>
<reference evidence="2 3" key="1">
    <citation type="submission" date="2023-11" db="EMBL/GenBank/DDBJ databases">
        <title>A Novel Polar Bacteriovorax (B. antarcticus) Isolated from the Biocrust in Antarctica.</title>
        <authorList>
            <person name="Mun W."/>
            <person name="Choi S.Y."/>
            <person name="Mitchell R.J."/>
        </authorList>
    </citation>
    <scope>NUCLEOTIDE SEQUENCE [LARGE SCALE GENOMIC DNA]</scope>
    <source>
        <strain evidence="2 3">PP10</strain>
    </source>
</reference>